<dbReference type="EMBL" id="JAGPXE010000008">
    <property type="protein sequence ID" value="MBQ0926175.1"/>
    <property type="molecule type" value="Genomic_DNA"/>
</dbReference>
<keyword evidence="3" id="KW-1185">Reference proteome</keyword>
<feature type="region of interest" description="Disordered" evidence="1">
    <location>
        <begin position="165"/>
        <end position="184"/>
    </location>
</feature>
<evidence type="ECO:0000313" key="2">
    <source>
        <dbReference type="EMBL" id="MBQ0926175.1"/>
    </source>
</evidence>
<organism evidence="2 3">
    <name type="scientific">Saccharopolyspora endophytica</name>
    <dbReference type="NCBI Taxonomy" id="543886"/>
    <lineage>
        <taxon>Bacteria</taxon>
        <taxon>Bacillati</taxon>
        <taxon>Actinomycetota</taxon>
        <taxon>Actinomycetes</taxon>
        <taxon>Pseudonocardiales</taxon>
        <taxon>Pseudonocardiaceae</taxon>
        <taxon>Saccharopolyspora</taxon>
    </lineage>
</organism>
<gene>
    <name evidence="2" type="ORF">KBO27_19680</name>
</gene>
<protein>
    <submittedName>
        <fullName evidence="2">DUF885 domain-containing protein</fullName>
    </submittedName>
</protein>
<dbReference type="PANTHER" id="PTHR33361">
    <property type="entry name" value="GLR0591 PROTEIN"/>
    <property type="match status" value="1"/>
</dbReference>
<evidence type="ECO:0000313" key="3">
    <source>
        <dbReference type="Proteomes" id="UP000674084"/>
    </source>
</evidence>
<comment type="caution">
    <text evidence="2">The sequence shown here is derived from an EMBL/GenBank/DDBJ whole genome shotgun (WGS) entry which is preliminary data.</text>
</comment>
<dbReference type="PANTHER" id="PTHR33361:SF2">
    <property type="entry name" value="DUF885 DOMAIN-CONTAINING PROTEIN"/>
    <property type="match status" value="1"/>
</dbReference>
<dbReference type="InterPro" id="IPR010281">
    <property type="entry name" value="DUF885"/>
</dbReference>
<dbReference type="Pfam" id="PF05960">
    <property type="entry name" value="DUF885"/>
    <property type="match status" value="1"/>
</dbReference>
<accession>A0ABS5DIW4</accession>
<reference evidence="2 3" key="1">
    <citation type="submission" date="2021-04" db="EMBL/GenBank/DDBJ databases">
        <title>Whole-genome sequencing of Saccharopolyspora endophytica KCTC 19397.</title>
        <authorList>
            <person name="Ay H."/>
            <person name="Saygin H."/>
            <person name="Sahin N."/>
        </authorList>
    </citation>
    <scope>NUCLEOTIDE SEQUENCE [LARGE SCALE GENOMIC DNA]</scope>
    <source>
        <strain evidence="2 3">KCTC 19397</strain>
    </source>
</reference>
<dbReference type="Proteomes" id="UP000674084">
    <property type="component" value="Unassembled WGS sequence"/>
</dbReference>
<evidence type="ECO:0000256" key="1">
    <source>
        <dbReference type="SAM" id="MobiDB-lite"/>
    </source>
</evidence>
<proteinExistence type="predicted"/>
<dbReference type="RefSeq" id="WP_210971365.1">
    <property type="nucleotide sequence ID" value="NZ_JAGPXE010000008.1"/>
</dbReference>
<name>A0ABS5DIW4_9PSEU</name>
<sequence length="537" mass="59110">MTEVRALADELVEVLVAENPLYEMLQGLPGTGDRLNDPDEDAEAALRSRASRIADAARGLDGDDLTREVVIAEAEAVATRIGSCLVEHTMHDSAVSPLGRLMEMLPQRQPENPDQERDYLTALAAVPDFLAKSGRRHLAGARAGRLPVARRVRVAIEHLDAHLAAPQDDPLRRPPLSSEEERDRLLSEEIRPAFAAYRDVLRELPGRSDDEPGLCFLPDGGQTYTALARMHTTTDRTPEELHRTGLDLLAELDQEYAEIGSRVFGLRDAAEIRQRMRTDSALRWSSGEELLAAAKAAVARAEAAAPSWFGRTPKHRCRVEPFPADQAPDAVGAAYLPGPVDGSRAGTYFANTHAAEQRPRFLAEALAFHEAVPGHHFQISLAQQLDDVPLIRKVVGFNAHIEGWGLYAERLADEIGLYSDDLSRLGMLAMDSTRAARLVVDTGLHAFGWPRSKVVDFLRGHTLLPEVEVQSETDRYIEAPGQALSYMVGRLEIQRLRAQAERHPGFDLHAFHDLVLAHGPLPLPALAEAVVSWSRRG</sequence>